<sequence length="259" mass="29255">MAAKEMDVLKGKMEQIKSGVKEIFSTMENRMESRFGGSEEILKKLIEMQSKTPPAIPIANPHHDLIEILLAKSKRKEIRRKDFGEKISFHQEPPPIAQIRGGIGFSIGGRAGRKIYGRGGKVTDHYGRPFGQGEWTTREGGGRAEPWGSDHERRLEEMWDPHPQYTRKIRKDHNNRYTGGEASYWCGGDLRMIEEEKSESSISETQAAFEDKLIEKEKHVNKACKEINLQSQADGINQNLSPVQSDSAETSTSQEPVFS</sequence>
<organism evidence="2 3">
    <name type="scientific">Dendrobium chrysotoxum</name>
    <name type="common">Orchid</name>
    <dbReference type="NCBI Taxonomy" id="161865"/>
    <lineage>
        <taxon>Eukaryota</taxon>
        <taxon>Viridiplantae</taxon>
        <taxon>Streptophyta</taxon>
        <taxon>Embryophyta</taxon>
        <taxon>Tracheophyta</taxon>
        <taxon>Spermatophyta</taxon>
        <taxon>Magnoliopsida</taxon>
        <taxon>Liliopsida</taxon>
        <taxon>Asparagales</taxon>
        <taxon>Orchidaceae</taxon>
        <taxon>Epidendroideae</taxon>
        <taxon>Malaxideae</taxon>
        <taxon>Dendrobiinae</taxon>
        <taxon>Dendrobium</taxon>
    </lineage>
</organism>
<evidence type="ECO:0000256" key="1">
    <source>
        <dbReference type="SAM" id="MobiDB-lite"/>
    </source>
</evidence>
<protein>
    <submittedName>
        <fullName evidence="2">Uncharacterized protein</fullName>
    </submittedName>
</protein>
<dbReference type="AlphaFoldDB" id="A0AAV7FR07"/>
<accession>A0AAV7FR07</accession>
<dbReference type="Proteomes" id="UP000775213">
    <property type="component" value="Unassembled WGS sequence"/>
</dbReference>
<feature type="region of interest" description="Disordered" evidence="1">
    <location>
        <begin position="127"/>
        <end position="148"/>
    </location>
</feature>
<gene>
    <name evidence="2" type="ORF">IEQ34_019293</name>
</gene>
<keyword evidence="3" id="KW-1185">Reference proteome</keyword>
<dbReference type="EMBL" id="JAGFBR010000017">
    <property type="protein sequence ID" value="KAH0451994.1"/>
    <property type="molecule type" value="Genomic_DNA"/>
</dbReference>
<feature type="compositionally biased region" description="Basic and acidic residues" evidence="1">
    <location>
        <begin position="136"/>
        <end position="148"/>
    </location>
</feature>
<proteinExistence type="predicted"/>
<evidence type="ECO:0000313" key="2">
    <source>
        <dbReference type="EMBL" id="KAH0451994.1"/>
    </source>
</evidence>
<reference evidence="2 3" key="1">
    <citation type="journal article" date="2021" name="Hortic Res">
        <title>Chromosome-scale assembly of the Dendrobium chrysotoxum genome enhances the understanding of orchid evolution.</title>
        <authorList>
            <person name="Zhang Y."/>
            <person name="Zhang G.Q."/>
            <person name="Zhang D."/>
            <person name="Liu X.D."/>
            <person name="Xu X.Y."/>
            <person name="Sun W.H."/>
            <person name="Yu X."/>
            <person name="Zhu X."/>
            <person name="Wang Z.W."/>
            <person name="Zhao X."/>
            <person name="Zhong W.Y."/>
            <person name="Chen H."/>
            <person name="Yin W.L."/>
            <person name="Huang T."/>
            <person name="Niu S.C."/>
            <person name="Liu Z.J."/>
        </authorList>
    </citation>
    <scope>NUCLEOTIDE SEQUENCE [LARGE SCALE GENOMIC DNA]</scope>
    <source>
        <strain evidence="2">Lindl</strain>
    </source>
</reference>
<feature type="region of interest" description="Disordered" evidence="1">
    <location>
        <begin position="230"/>
        <end position="259"/>
    </location>
</feature>
<evidence type="ECO:0000313" key="3">
    <source>
        <dbReference type="Proteomes" id="UP000775213"/>
    </source>
</evidence>
<comment type="caution">
    <text evidence="2">The sequence shown here is derived from an EMBL/GenBank/DDBJ whole genome shotgun (WGS) entry which is preliminary data.</text>
</comment>
<name>A0AAV7FR07_DENCH</name>